<feature type="region of interest" description="Disordered" evidence="5">
    <location>
        <begin position="642"/>
        <end position="730"/>
    </location>
</feature>
<reference evidence="10" key="1">
    <citation type="submission" date="2021-01" db="EMBL/GenBank/DDBJ databases">
        <authorList>
            <person name="Corre E."/>
            <person name="Pelletier E."/>
            <person name="Niang G."/>
            <person name="Scheremetjew M."/>
            <person name="Finn R."/>
            <person name="Kale V."/>
            <person name="Holt S."/>
            <person name="Cochrane G."/>
            <person name="Meng A."/>
            <person name="Brown T."/>
            <person name="Cohen L."/>
        </authorList>
    </citation>
    <scope>NUCLEOTIDE SEQUENCE</scope>
    <source>
        <strain evidence="10">Ms1</strain>
    </source>
</reference>
<keyword evidence="2 6" id="KW-0812">Transmembrane</keyword>
<dbReference type="PANTHER" id="PTHR44394:SF1">
    <property type="entry name" value="BETA-ALANINE-ACTIVATING ENZYME"/>
    <property type="match status" value="1"/>
</dbReference>
<feature type="signal peptide" evidence="7">
    <location>
        <begin position="1"/>
        <end position="21"/>
    </location>
</feature>
<evidence type="ECO:0000259" key="8">
    <source>
        <dbReference type="Pfam" id="PF13360"/>
    </source>
</evidence>
<dbReference type="InterPro" id="IPR052091">
    <property type="entry name" value="Beta-ala_Activ/Resist"/>
</dbReference>
<feature type="transmembrane region" description="Helical" evidence="6">
    <location>
        <begin position="584"/>
        <end position="606"/>
    </location>
</feature>
<dbReference type="AlphaFoldDB" id="A0A7S1G4M2"/>
<keyword evidence="3 6" id="KW-1133">Transmembrane helix</keyword>
<gene>
    <name evidence="10" type="ORF">BSP0115_LOCUS915</name>
</gene>
<feature type="transmembrane region" description="Helical" evidence="6">
    <location>
        <begin position="471"/>
        <end position="492"/>
    </location>
</feature>
<dbReference type="EMBL" id="HBFS01001364">
    <property type="protein sequence ID" value="CAD8907719.1"/>
    <property type="molecule type" value="Transcribed_RNA"/>
</dbReference>
<dbReference type="GO" id="GO:0043041">
    <property type="term" value="P:amino acid activation for nonribosomal peptide biosynthetic process"/>
    <property type="evidence" value="ECO:0007669"/>
    <property type="project" value="TreeGrafter"/>
</dbReference>
<protein>
    <recommendedName>
        <fullName evidence="11">PDZ domain-containing protein</fullName>
    </recommendedName>
</protein>
<feature type="domain" description="Pyrrolo-quinoline quinone repeat" evidence="8">
    <location>
        <begin position="121"/>
        <end position="362"/>
    </location>
</feature>
<dbReference type="GO" id="GO:0016020">
    <property type="term" value="C:membrane"/>
    <property type="evidence" value="ECO:0007669"/>
    <property type="project" value="UniProtKB-SubCell"/>
</dbReference>
<evidence type="ECO:0000256" key="1">
    <source>
        <dbReference type="ARBA" id="ARBA00004141"/>
    </source>
</evidence>
<dbReference type="Pfam" id="PF13886">
    <property type="entry name" value="TM7S3_TM198"/>
    <property type="match status" value="1"/>
</dbReference>
<evidence type="ECO:0000256" key="5">
    <source>
        <dbReference type="SAM" id="MobiDB-lite"/>
    </source>
</evidence>
<keyword evidence="7" id="KW-0732">Signal</keyword>
<feature type="transmembrane region" description="Helical" evidence="6">
    <location>
        <begin position="559"/>
        <end position="577"/>
    </location>
</feature>
<dbReference type="Gene3D" id="2.130.10.10">
    <property type="entry name" value="YVTN repeat-like/Quinoprotein amine dehydrogenase"/>
    <property type="match status" value="2"/>
</dbReference>
<feature type="transmembrane region" description="Helical" evidence="6">
    <location>
        <begin position="612"/>
        <end position="632"/>
    </location>
</feature>
<dbReference type="Gene3D" id="2.30.42.10">
    <property type="match status" value="1"/>
</dbReference>
<feature type="transmembrane region" description="Helical" evidence="6">
    <location>
        <begin position="526"/>
        <end position="547"/>
    </location>
</feature>
<comment type="subcellular location">
    <subcellularLocation>
        <location evidence="1">Membrane</location>
        <topology evidence="1">Multi-pass membrane protein</topology>
    </subcellularLocation>
</comment>
<feature type="compositionally biased region" description="Basic and acidic residues" evidence="5">
    <location>
        <begin position="657"/>
        <end position="669"/>
    </location>
</feature>
<dbReference type="InterPro" id="IPR036034">
    <property type="entry name" value="PDZ_sf"/>
</dbReference>
<evidence type="ECO:0000256" key="7">
    <source>
        <dbReference type="SAM" id="SignalP"/>
    </source>
</evidence>
<feature type="transmembrane region" description="Helical" evidence="6">
    <location>
        <begin position="445"/>
        <end position="464"/>
    </location>
</feature>
<dbReference type="SMART" id="SM00564">
    <property type="entry name" value="PQQ"/>
    <property type="match status" value="6"/>
</dbReference>
<dbReference type="PANTHER" id="PTHR44394">
    <property type="entry name" value="BETA-ALANINE-ACTIVATING ENZYME"/>
    <property type="match status" value="1"/>
</dbReference>
<organism evidence="10">
    <name type="scientific">Bicosoecida sp. CB-2014</name>
    <dbReference type="NCBI Taxonomy" id="1486930"/>
    <lineage>
        <taxon>Eukaryota</taxon>
        <taxon>Sar</taxon>
        <taxon>Stramenopiles</taxon>
        <taxon>Bigyra</taxon>
        <taxon>Opalozoa</taxon>
        <taxon>Bicosoecida</taxon>
    </lineage>
</organism>
<evidence type="ECO:0000256" key="4">
    <source>
        <dbReference type="ARBA" id="ARBA00023136"/>
    </source>
</evidence>
<evidence type="ECO:0000256" key="3">
    <source>
        <dbReference type="ARBA" id="ARBA00022989"/>
    </source>
</evidence>
<dbReference type="InterPro" id="IPR025256">
    <property type="entry name" value="TM7S3/TM198-like_dom"/>
</dbReference>
<dbReference type="Pfam" id="PF13360">
    <property type="entry name" value="PQQ_2"/>
    <property type="match status" value="1"/>
</dbReference>
<dbReference type="InterPro" id="IPR002372">
    <property type="entry name" value="PQQ_rpt_dom"/>
</dbReference>
<evidence type="ECO:0008006" key="11">
    <source>
        <dbReference type="Google" id="ProtNLM"/>
    </source>
</evidence>
<evidence type="ECO:0000259" key="9">
    <source>
        <dbReference type="Pfam" id="PF13886"/>
    </source>
</evidence>
<accession>A0A7S1G4M2</accession>
<keyword evidence="4 6" id="KW-0472">Membrane</keyword>
<proteinExistence type="predicted"/>
<dbReference type="InterPro" id="IPR011044">
    <property type="entry name" value="Quino_amine_DH_bsu"/>
</dbReference>
<feature type="transmembrane region" description="Helical" evidence="6">
    <location>
        <begin position="498"/>
        <end position="519"/>
    </location>
</feature>
<dbReference type="InterPro" id="IPR015943">
    <property type="entry name" value="WD40/YVTN_repeat-like_dom_sf"/>
</dbReference>
<feature type="chain" id="PRO_5031007786" description="PDZ domain-containing protein" evidence="7">
    <location>
        <begin position="22"/>
        <end position="829"/>
    </location>
</feature>
<sequence>MARAVALLAAAAAALLAVGAASNSTPVWPQPGGNPQRTSHFTETVASSGGAEAWRYSPGPLVSMPDGAAVGAKRSDGTWPVYAGSPTGLYAIAAPGASSSGASGAAAGITRTLFGTPKASVIWSHPQTSVATPVSLSPDGTRLYFGGGDNKVYAVDTADGTTKWAYQTGSALNAAPTVSSDGKTIYLGSSVGTFFALNTADGKPAWICAALGPVDGGAALSADESTVFFGSSDTYLYAVKAHNNTCGSDSKNTNPCRDAPAPGGGTKTGCGIWWLRPNQELLLTTPLVDVKNDRVIVSTDNSAGIAGVYAVPTSGQGNITTLYSGPNSINTSPVLVSDDVVAFASEDNKVYAVNMTTLKVMWTHDTAQPLSAAPISNGEVVVIAGRTGVLTVVKADTGALGWEGNVGGTLQSAPAVDGDGRIIVTTTNGIIAAYSAASGSLSTEWAVIFGAICLLGLFEGVVGYRYFPITVAIIGAGLLAPAGYIIGAYVDVINSHEWYHLGVTAGAGLIGAILFATILRKIGAFALGLGFGAILAVDLAVVFPVVPQLQVGSHIDFDAMAIPLSVIGGGGLVFGIASCVMPKLVSIFATSLFGATTLVDGVAYYANITDTMYLGIGYAAVFFVFVVIQACCTGRGDHHLTESQRKALADSDDEEGEYRRMRDDDPERGTKRRGGARGGRDGEFDPDFEPLVGPDGSPARGSASSRLYSSREGADYGSRAARAAPPIDDDGTGRTFTVTFNKGPLGLRFAPGGGRIPAYVMGVSDGQGRRNGVSEGDILVAIAGNEVNAFQDFDSIMGELSTARRPVALTFRSRSRGAGPRAEVQLTED</sequence>
<dbReference type="InterPro" id="IPR018391">
    <property type="entry name" value="PQQ_b-propeller_rpt"/>
</dbReference>
<name>A0A7S1G4M2_9STRA</name>
<evidence type="ECO:0000256" key="6">
    <source>
        <dbReference type="SAM" id="Phobius"/>
    </source>
</evidence>
<evidence type="ECO:0000313" key="10">
    <source>
        <dbReference type="EMBL" id="CAD8907719.1"/>
    </source>
</evidence>
<evidence type="ECO:0000256" key="2">
    <source>
        <dbReference type="ARBA" id="ARBA00022692"/>
    </source>
</evidence>
<dbReference type="SUPFAM" id="SSF50969">
    <property type="entry name" value="YVTN repeat-like/Quinoprotein amine dehydrogenase"/>
    <property type="match status" value="1"/>
</dbReference>
<feature type="domain" description="TM7S3/TM198-like" evidence="9">
    <location>
        <begin position="452"/>
        <end position="607"/>
    </location>
</feature>